<dbReference type="eggNOG" id="arCOG02742">
    <property type="taxonomic scope" value="Archaea"/>
</dbReference>
<accession>F7PJI6</accession>
<dbReference type="InterPro" id="IPR055693">
    <property type="entry name" value="DUF7269"/>
</dbReference>
<evidence type="ECO:0000313" key="4">
    <source>
        <dbReference type="EMBL" id="CCQ34258.1"/>
    </source>
</evidence>
<dbReference type="KEGG" id="hti:HTIA_2145"/>
<dbReference type="PANTHER" id="PTHR33608:SF6">
    <property type="entry name" value="BLL2464 PROTEIN"/>
    <property type="match status" value="1"/>
</dbReference>
<dbReference type="Proteomes" id="UP000003861">
    <property type="component" value="Unassembled WGS sequence"/>
</dbReference>
<dbReference type="AlphaFoldDB" id="F7PJI6"/>
<keyword evidence="2" id="KW-0472">Membrane</keyword>
<dbReference type="InterPro" id="IPR002881">
    <property type="entry name" value="DUF58"/>
</dbReference>
<reference evidence="4 7" key="3">
    <citation type="journal article" date="2014" name="Environ. Microbiol.">
        <title>Halorhabdus tiamatea: proteogenomics and glycosidase activity measurements identify the first cultivated euryarchaeon from a deep-sea anoxic brine lake as potential polysaccharide degrader.</title>
        <authorList>
            <person name="Werner J."/>
            <person name="Ferrer M."/>
            <person name="Michel G."/>
            <person name="Mann A.J."/>
            <person name="Huang S."/>
            <person name="Juarez S."/>
            <person name="Ciordia S."/>
            <person name="Albar J.P."/>
            <person name="Alcaide M."/>
            <person name="La Cono V."/>
            <person name="Yakimov M.M."/>
            <person name="Antunes A."/>
            <person name="Taborda M."/>
            <person name="Da Costa M.S."/>
            <person name="Amann R.I."/>
            <person name="Gloeckner F.O."/>
            <person name="Golyshina O.V."/>
            <person name="Golyshin P.N."/>
            <person name="Teeling H."/>
        </authorList>
    </citation>
    <scope>NUCLEOTIDE SEQUENCE [LARGE SCALE GENOMIC DNA]</scope>
    <source>
        <strain evidence="7">SARL4B</strain>
        <strain evidence="4">Type strain: SARL4B</strain>
    </source>
</reference>
<dbReference type="PATRIC" id="fig|1033806.12.peg.2132"/>
<keyword evidence="2" id="KW-0812">Transmembrane</keyword>
<dbReference type="HOGENOM" id="CLU_026973_0_0_2"/>
<dbReference type="Pfam" id="PF01882">
    <property type="entry name" value="DUF58"/>
    <property type="match status" value="1"/>
</dbReference>
<organism evidence="5 6">
    <name type="scientific">Halorhabdus tiamatea SARL4B</name>
    <dbReference type="NCBI Taxonomy" id="1033806"/>
    <lineage>
        <taxon>Archaea</taxon>
        <taxon>Methanobacteriati</taxon>
        <taxon>Methanobacteriota</taxon>
        <taxon>Stenosarchaea group</taxon>
        <taxon>Halobacteria</taxon>
        <taxon>Halobacteriales</taxon>
        <taxon>Haloarculaceae</taxon>
        <taxon>Halorhabdus</taxon>
    </lineage>
</organism>
<evidence type="ECO:0000256" key="1">
    <source>
        <dbReference type="SAM" id="MobiDB-lite"/>
    </source>
</evidence>
<feature type="domain" description="DUF58" evidence="3">
    <location>
        <begin position="417"/>
        <end position="574"/>
    </location>
</feature>
<evidence type="ECO:0000256" key="2">
    <source>
        <dbReference type="SAM" id="Phobius"/>
    </source>
</evidence>
<proteinExistence type="predicted"/>
<keyword evidence="7" id="KW-1185">Reference proteome</keyword>
<dbReference type="OrthoDB" id="31512at2157"/>
<keyword evidence="2" id="KW-1133">Transmembrane helix</keyword>
<dbReference type="STRING" id="1033806.HTIA_2145"/>
<reference evidence="5 6" key="1">
    <citation type="journal article" date="2011" name="J. Bacteriol.">
        <title>Genome sequence of Halorhabdus tiamatea, the first archaeon isolated from a deep-sea anoxic brine lake.</title>
        <authorList>
            <person name="Antunes A."/>
            <person name="Alam I."/>
            <person name="Bajic V.B."/>
            <person name="Stingl U."/>
        </authorList>
    </citation>
    <scope>NUCLEOTIDE SEQUENCE [LARGE SCALE GENOMIC DNA]</scope>
    <source>
        <strain evidence="5 6">SARL4B</strain>
    </source>
</reference>
<feature type="transmembrane region" description="Helical" evidence="2">
    <location>
        <begin position="51"/>
        <end position="70"/>
    </location>
</feature>
<name>F7PJI6_9EURY</name>
<dbReference type="RefSeq" id="WP_008525932.1">
    <property type="nucleotide sequence ID" value="NC_021921.1"/>
</dbReference>
<feature type="transmembrane region" description="Helical" evidence="2">
    <location>
        <begin position="26"/>
        <end position="45"/>
    </location>
</feature>
<evidence type="ECO:0000313" key="7">
    <source>
        <dbReference type="Proteomes" id="UP000015381"/>
    </source>
</evidence>
<feature type="region of interest" description="Disordered" evidence="1">
    <location>
        <begin position="201"/>
        <end position="224"/>
    </location>
</feature>
<evidence type="ECO:0000259" key="3">
    <source>
        <dbReference type="Pfam" id="PF01882"/>
    </source>
</evidence>
<gene>
    <name evidence="5" type="ORF">HLRTI_002200</name>
    <name evidence="4" type="ORF">HTIA_2145</name>
</gene>
<evidence type="ECO:0000313" key="5">
    <source>
        <dbReference type="EMBL" id="ERJ05807.1"/>
    </source>
</evidence>
<dbReference type="EMBL" id="AFNT02000025">
    <property type="protein sequence ID" value="ERJ05807.1"/>
    <property type="molecule type" value="Genomic_DNA"/>
</dbReference>
<dbReference type="PANTHER" id="PTHR33608">
    <property type="entry name" value="BLL2464 PROTEIN"/>
    <property type="match status" value="1"/>
</dbReference>
<dbReference type="Pfam" id="PF23933">
    <property type="entry name" value="DUF7269"/>
    <property type="match status" value="1"/>
</dbReference>
<feature type="compositionally biased region" description="Acidic residues" evidence="1">
    <location>
        <begin position="201"/>
        <end position="214"/>
    </location>
</feature>
<dbReference type="Proteomes" id="UP000015381">
    <property type="component" value="Chromosome I"/>
</dbReference>
<sequence length="640" mass="68180">MSRTTDRSRRPDDEVDEASAVGLRRFLSVLGVFVVAAGFVVLLSPDVGRSLSVQYLVVMGVGVLLIVFAARRWFKRLLSSVDTVRTPPVERRTTVSVPGADFDALLAADAQNAIGRLQVRTTAQDRIRTAAETVLEGDGGAVDEQLAAGSWSDDPDAVALFADEPTSVRDRVSSFVSGTSILQRRVRSAIAALGRLADEDVSWDESTADTEGTEPADPGTHATDRWNGLTAIALTTVGLGVLTSQASLVLVGAALSGLGAYAVAGSSPSTAVRISRELQPADPRPGESVDVTVEVENVGEQLLSDLRVVDGVPADLTIEADSPRHGTALRPGATMEYTYTVAGIRGSHTFEDAFVVSRNLPGTLEAVETVGVEGDQTVTYDVSTVLDLSVPLRKQASMDVGRVLTDTAGSGLEFHSIREYRSSDPLTRIDWSRAARGEDLATLQFREERSATVVVVIDARKEAYVASDDDSPSAVDRSVLAAAQLASALSAADDRVGLAALSPRQCWLAPGAGHTHLARLQDVLATDDAFAPSPPTLPYYRRINLPALRKRLSTDSQLIVFSPLVDDEVLAVVRKLHAAGHPATVISPDATATGTPGRTLARLERDNRLSKLRRADVRVVDWDADESLALALTTAGRRWS</sequence>
<evidence type="ECO:0000313" key="6">
    <source>
        <dbReference type="Proteomes" id="UP000003861"/>
    </source>
</evidence>
<dbReference type="EMBL" id="HF571520">
    <property type="protein sequence ID" value="CCQ34258.1"/>
    <property type="molecule type" value="Genomic_DNA"/>
</dbReference>
<dbReference type="GeneID" id="23799301"/>
<reference evidence="5 6" key="2">
    <citation type="journal article" date="2013" name="PLoS ONE">
        <title>INDIGO - INtegrated Data Warehouse of MIcrobial GenOmes with Examples from the Red Sea Extremophiles.</title>
        <authorList>
            <person name="Alam I."/>
            <person name="Antunes A."/>
            <person name="Kamau A.A."/>
            <person name="Ba Alawi W."/>
            <person name="Kalkatawi M."/>
            <person name="Stingl U."/>
            <person name="Bajic V.B."/>
        </authorList>
    </citation>
    <scope>NUCLEOTIDE SEQUENCE [LARGE SCALE GENOMIC DNA]</scope>
    <source>
        <strain evidence="5 6">SARL4B</strain>
    </source>
</reference>
<protein>
    <submittedName>
        <fullName evidence="4">Conserved repeat domain protein (DUF58)</fullName>
    </submittedName>
</protein>